<evidence type="ECO:0000259" key="11">
    <source>
        <dbReference type="PROSITE" id="PS50112"/>
    </source>
</evidence>
<accession>A0A5P9P137</accession>
<dbReference type="GeneID" id="42299932"/>
<dbReference type="InterPro" id="IPR029016">
    <property type="entry name" value="GAF-like_dom_sf"/>
</dbReference>
<evidence type="ECO:0000256" key="2">
    <source>
        <dbReference type="ARBA" id="ARBA00012438"/>
    </source>
</evidence>
<feature type="modified residue" description="4-aspartylphosphate" evidence="7">
    <location>
        <position position="56"/>
    </location>
</feature>
<dbReference type="Gene3D" id="3.30.450.20">
    <property type="entry name" value="PAS domain"/>
    <property type="match status" value="1"/>
</dbReference>
<keyword evidence="6" id="KW-0902">Two-component regulatory system</keyword>
<evidence type="ECO:0000256" key="8">
    <source>
        <dbReference type="SAM" id="MobiDB-lite"/>
    </source>
</evidence>
<proteinExistence type="predicted"/>
<feature type="domain" description="Response regulatory" evidence="10">
    <location>
        <begin position="5"/>
        <end position="121"/>
    </location>
</feature>
<dbReference type="PROSITE" id="PS50110">
    <property type="entry name" value="RESPONSE_REGULATORY"/>
    <property type="match status" value="1"/>
</dbReference>
<dbReference type="SMART" id="SM00387">
    <property type="entry name" value="HATPase_c"/>
    <property type="match status" value="1"/>
</dbReference>
<dbReference type="SMART" id="SM00086">
    <property type="entry name" value="PAC"/>
    <property type="match status" value="1"/>
</dbReference>
<dbReference type="SMART" id="SM00091">
    <property type="entry name" value="PAS"/>
    <property type="match status" value="1"/>
</dbReference>
<keyword evidence="5" id="KW-0418">Kinase</keyword>
<dbReference type="Proteomes" id="UP000326170">
    <property type="component" value="Chromosome"/>
</dbReference>
<dbReference type="SUPFAM" id="SSF52172">
    <property type="entry name" value="CheY-like"/>
    <property type="match status" value="1"/>
</dbReference>
<evidence type="ECO:0000313" key="14">
    <source>
        <dbReference type="Proteomes" id="UP000326170"/>
    </source>
</evidence>
<feature type="region of interest" description="Disordered" evidence="8">
    <location>
        <begin position="551"/>
        <end position="581"/>
    </location>
</feature>
<dbReference type="InterPro" id="IPR001610">
    <property type="entry name" value="PAC"/>
</dbReference>
<keyword evidence="4" id="KW-0808">Transferase</keyword>
<dbReference type="SMART" id="SM00388">
    <property type="entry name" value="HisKA"/>
    <property type="match status" value="1"/>
</dbReference>
<dbReference type="AlphaFoldDB" id="A0A5P9P137"/>
<comment type="catalytic activity">
    <reaction evidence="1">
        <text>ATP + protein L-histidine = ADP + protein N-phospho-L-histidine.</text>
        <dbReference type="EC" id="2.7.13.3"/>
    </reaction>
</comment>
<dbReference type="PROSITE" id="PS50109">
    <property type="entry name" value="HIS_KIN"/>
    <property type="match status" value="1"/>
</dbReference>
<evidence type="ECO:0000256" key="4">
    <source>
        <dbReference type="ARBA" id="ARBA00022679"/>
    </source>
</evidence>
<dbReference type="Pfam" id="PF13426">
    <property type="entry name" value="PAS_9"/>
    <property type="match status" value="1"/>
</dbReference>
<dbReference type="InterPro" id="IPR003661">
    <property type="entry name" value="HisK_dim/P_dom"/>
</dbReference>
<dbReference type="Pfam" id="PF13185">
    <property type="entry name" value="GAF_2"/>
    <property type="match status" value="1"/>
</dbReference>
<dbReference type="Pfam" id="PF02518">
    <property type="entry name" value="HATPase_c"/>
    <property type="match status" value="1"/>
</dbReference>
<dbReference type="OrthoDB" id="163817at2157"/>
<dbReference type="Gene3D" id="1.10.287.130">
    <property type="match status" value="1"/>
</dbReference>
<evidence type="ECO:0000259" key="12">
    <source>
        <dbReference type="PROSITE" id="PS50113"/>
    </source>
</evidence>
<dbReference type="PRINTS" id="PR00344">
    <property type="entry name" value="BCTRLSENSOR"/>
</dbReference>
<evidence type="ECO:0000256" key="1">
    <source>
        <dbReference type="ARBA" id="ARBA00000085"/>
    </source>
</evidence>
<dbReference type="EC" id="2.7.13.3" evidence="2"/>
<dbReference type="InterPro" id="IPR003018">
    <property type="entry name" value="GAF"/>
</dbReference>
<keyword evidence="3 7" id="KW-0597">Phosphoprotein</keyword>
<reference evidence="13 14" key="1">
    <citation type="journal article" date="2007" name="Int. J. Syst. Evol. Microbiol.">
        <title>Natronorubrum sulfidifaciens sp. nov., an extremely haloalkaliphilic archaeon isolated from Aiding salt lake in Xin-Jiang, China.</title>
        <authorList>
            <person name="Cui H.L."/>
            <person name="Tohty D."/>
            <person name="Liu H.C."/>
            <person name="Liu S.J."/>
            <person name="Oren A."/>
            <person name="Zhou P.J."/>
        </authorList>
    </citation>
    <scope>NUCLEOTIDE SEQUENCE [LARGE SCALE GENOMIC DNA]</scope>
    <source>
        <strain evidence="13 14">7-3</strain>
    </source>
</reference>
<dbReference type="InterPro" id="IPR005467">
    <property type="entry name" value="His_kinase_dom"/>
</dbReference>
<feature type="domain" description="PAS" evidence="11">
    <location>
        <begin position="151"/>
        <end position="195"/>
    </location>
</feature>
<dbReference type="KEGG" id="nas:GCU68_02750"/>
<keyword evidence="14" id="KW-1185">Reference proteome</keyword>
<feature type="domain" description="PAC" evidence="12">
    <location>
        <begin position="222"/>
        <end position="276"/>
    </location>
</feature>
<dbReference type="RefSeq" id="WP_152938930.1">
    <property type="nucleotide sequence ID" value="NZ_CP045488.1"/>
</dbReference>
<dbReference type="Gene3D" id="3.30.565.10">
    <property type="entry name" value="Histidine kinase-like ATPase, C-terminal domain"/>
    <property type="match status" value="1"/>
</dbReference>
<protein>
    <recommendedName>
        <fullName evidence="2">histidine kinase</fullName>
        <ecNumber evidence="2">2.7.13.3</ecNumber>
    </recommendedName>
</protein>
<dbReference type="PROSITE" id="PS50112">
    <property type="entry name" value="PAS"/>
    <property type="match status" value="1"/>
</dbReference>
<dbReference type="InterPro" id="IPR011006">
    <property type="entry name" value="CheY-like_superfamily"/>
</dbReference>
<dbReference type="InterPro" id="IPR036890">
    <property type="entry name" value="HATPase_C_sf"/>
</dbReference>
<dbReference type="CDD" id="cd00130">
    <property type="entry name" value="PAS"/>
    <property type="match status" value="1"/>
</dbReference>
<dbReference type="InterPro" id="IPR004358">
    <property type="entry name" value="Sig_transdc_His_kin-like_C"/>
</dbReference>
<name>A0A5P9P137_9EURY</name>
<feature type="domain" description="Histidine kinase" evidence="9">
    <location>
        <begin position="441"/>
        <end position="665"/>
    </location>
</feature>
<evidence type="ECO:0000259" key="9">
    <source>
        <dbReference type="PROSITE" id="PS50109"/>
    </source>
</evidence>
<dbReference type="InterPro" id="IPR000700">
    <property type="entry name" value="PAS-assoc_C"/>
</dbReference>
<dbReference type="InterPro" id="IPR035965">
    <property type="entry name" value="PAS-like_dom_sf"/>
</dbReference>
<dbReference type="PANTHER" id="PTHR43711">
    <property type="entry name" value="TWO-COMPONENT HISTIDINE KINASE"/>
    <property type="match status" value="1"/>
</dbReference>
<dbReference type="InterPro" id="IPR001789">
    <property type="entry name" value="Sig_transdc_resp-reg_receiver"/>
</dbReference>
<dbReference type="SUPFAM" id="SSF55874">
    <property type="entry name" value="ATPase domain of HSP90 chaperone/DNA topoisomerase II/histidine kinase"/>
    <property type="match status" value="1"/>
</dbReference>
<evidence type="ECO:0000313" key="13">
    <source>
        <dbReference type="EMBL" id="QFU81550.1"/>
    </source>
</evidence>
<dbReference type="Gene3D" id="3.40.50.2300">
    <property type="match status" value="1"/>
</dbReference>
<dbReference type="InterPro" id="IPR036097">
    <property type="entry name" value="HisK_dim/P_sf"/>
</dbReference>
<evidence type="ECO:0000256" key="5">
    <source>
        <dbReference type="ARBA" id="ARBA00022777"/>
    </source>
</evidence>
<evidence type="ECO:0000256" key="3">
    <source>
        <dbReference type="ARBA" id="ARBA00022553"/>
    </source>
</evidence>
<dbReference type="InterPro" id="IPR050736">
    <property type="entry name" value="Sensor_HK_Regulatory"/>
</dbReference>
<dbReference type="CDD" id="cd00082">
    <property type="entry name" value="HisKA"/>
    <property type="match status" value="1"/>
</dbReference>
<evidence type="ECO:0000259" key="10">
    <source>
        <dbReference type="PROSITE" id="PS50110"/>
    </source>
</evidence>
<dbReference type="SUPFAM" id="SSF47384">
    <property type="entry name" value="Homodimeric domain of signal transducing histidine kinase"/>
    <property type="match status" value="1"/>
</dbReference>
<dbReference type="NCBIfam" id="TIGR00229">
    <property type="entry name" value="sensory_box"/>
    <property type="match status" value="1"/>
</dbReference>
<dbReference type="EMBL" id="CP045488">
    <property type="protein sequence ID" value="QFU81550.1"/>
    <property type="molecule type" value="Genomic_DNA"/>
</dbReference>
<dbReference type="GO" id="GO:0000155">
    <property type="term" value="F:phosphorelay sensor kinase activity"/>
    <property type="evidence" value="ECO:0007669"/>
    <property type="project" value="InterPro"/>
</dbReference>
<dbReference type="SUPFAM" id="SSF55781">
    <property type="entry name" value="GAF domain-like"/>
    <property type="match status" value="1"/>
</dbReference>
<feature type="compositionally biased region" description="Polar residues" evidence="8">
    <location>
        <begin position="565"/>
        <end position="578"/>
    </location>
</feature>
<dbReference type="SUPFAM" id="SSF55785">
    <property type="entry name" value="PYP-like sensor domain (PAS domain)"/>
    <property type="match status" value="1"/>
</dbReference>
<dbReference type="Pfam" id="PF00512">
    <property type="entry name" value="HisKA"/>
    <property type="match status" value="1"/>
</dbReference>
<dbReference type="PANTHER" id="PTHR43711:SF1">
    <property type="entry name" value="HISTIDINE KINASE 1"/>
    <property type="match status" value="1"/>
</dbReference>
<dbReference type="PROSITE" id="PS50113">
    <property type="entry name" value="PAC"/>
    <property type="match status" value="1"/>
</dbReference>
<sequence>MMTARVLCLIPAPSARRETTASLSELLTTASISAASTLERACSRLESASFDAVVVDHDAAVLDAVTAVERLRGRFRSLPIVVFPQDGSEALASAVLGAGGTDYVHRDAGYGVLADRLERALADSATRADSDCDVLDDSHSDCPARLHQSHSARSFKQAVEQAGHSIYITAPDGTIQYVNPAFEAVTGYSAAEAIGSTPRLLKSGVHGSSFYQELWRTILTGDVWENQIVNRRKDGTTYTVNQTIAPITDADGTISNFVAVNADISDQKRRERQLRRLHEAVGEWLEATTPDAVATRTVANLEELFDHECSAVFLSDDASGELRPAAVSEAVAETFEIQSRYDEDDGIVRRVFEMGEAELYDDVRDASGVCNAKTPIRCEMACPLGEHGVLLVASRSAAAFDEADTALLRVVASNLEATLDRLSRERELERQKERFEKFAHVVSHDLRNPLTVAMGELERARETNDEMAFEEVVQAHERIATIIDDLLWLAREDRGIDEPELVSLAAVASNAWEAVAAPDVAFELEGDRRVLADPGRLQQLFENLFRNAVDHGSTSPESHARQDTVSHGATSSRPQVADTSVAADTELTVRVGRTDDGFYVADTGVGIPDAERERILETGYTTADDGTGLGLSIVQTIVDAHGWSLEITDSAAGGARFEIQTGAVD</sequence>
<evidence type="ECO:0000256" key="7">
    <source>
        <dbReference type="PROSITE-ProRule" id="PRU00169"/>
    </source>
</evidence>
<dbReference type="InterPro" id="IPR000014">
    <property type="entry name" value="PAS"/>
</dbReference>
<dbReference type="Gene3D" id="3.30.450.40">
    <property type="match status" value="1"/>
</dbReference>
<dbReference type="InterPro" id="IPR003594">
    <property type="entry name" value="HATPase_dom"/>
</dbReference>
<gene>
    <name evidence="13" type="ORF">GCU68_02750</name>
</gene>
<evidence type="ECO:0000256" key="6">
    <source>
        <dbReference type="ARBA" id="ARBA00023012"/>
    </source>
</evidence>
<organism evidence="13 14">
    <name type="scientific">Natronorubrum aibiense</name>
    <dbReference type="NCBI Taxonomy" id="348826"/>
    <lineage>
        <taxon>Archaea</taxon>
        <taxon>Methanobacteriati</taxon>
        <taxon>Methanobacteriota</taxon>
        <taxon>Stenosarchaea group</taxon>
        <taxon>Halobacteria</taxon>
        <taxon>Halobacteriales</taxon>
        <taxon>Natrialbaceae</taxon>
        <taxon>Natronorubrum</taxon>
    </lineage>
</organism>